<sequence>MLFSDLQKQINESKIEEKACEEKERSLLFKRDHLDKLESELKKQTIRTEKKESEYQLIINYLKQERNKLEITVAELKKKLLTSPETVSEVIRLKEIVKSKDIEINRAREHYRELLKRMKSSLLNLEKRHRKTQEKLEASIIL</sequence>
<dbReference type="WBParaSite" id="Hba_10589">
    <property type="protein sequence ID" value="Hba_10589"/>
    <property type="gene ID" value="Hba_10589"/>
</dbReference>
<accession>A0A1I7WZ74</accession>
<organism evidence="2 3">
    <name type="scientific">Heterorhabditis bacteriophora</name>
    <name type="common">Entomopathogenic nematode worm</name>
    <dbReference type="NCBI Taxonomy" id="37862"/>
    <lineage>
        <taxon>Eukaryota</taxon>
        <taxon>Metazoa</taxon>
        <taxon>Ecdysozoa</taxon>
        <taxon>Nematoda</taxon>
        <taxon>Chromadorea</taxon>
        <taxon>Rhabditida</taxon>
        <taxon>Rhabditina</taxon>
        <taxon>Rhabditomorpha</taxon>
        <taxon>Strongyloidea</taxon>
        <taxon>Heterorhabditidae</taxon>
        <taxon>Heterorhabditis</taxon>
    </lineage>
</organism>
<feature type="coiled-coil region" evidence="1">
    <location>
        <begin position="108"/>
        <end position="135"/>
    </location>
</feature>
<keyword evidence="1" id="KW-0175">Coiled coil</keyword>
<name>A0A1I7WZ74_HETBA</name>
<protein>
    <submittedName>
        <fullName evidence="3">RAB6-interacting golgin</fullName>
    </submittedName>
</protein>
<reference evidence="3" key="1">
    <citation type="submission" date="2016-11" db="UniProtKB">
        <authorList>
            <consortium name="WormBaseParasite"/>
        </authorList>
    </citation>
    <scope>IDENTIFICATION</scope>
</reference>
<evidence type="ECO:0000313" key="3">
    <source>
        <dbReference type="WBParaSite" id="Hba_10589"/>
    </source>
</evidence>
<feature type="coiled-coil region" evidence="1">
    <location>
        <begin position="3"/>
        <end position="79"/>
    </location>
</feature>
<evidence type="ECO:0000256" key="1">
    <source>
        <dbReference type="SAM" id="Coils"/>
    </source>
</evidence>
<evidence type="ECO:0000313" key="2">
    <source>
        <dbReference type="Proteomes" id="UP000095283"/>
    </source>
</evidence>
<keyword evidence="2" id="KW-1185">Reference proteome</keyword>
<dbReference type="Proteomes" id="UP000095283">
    <property type="component" value="Unplaced"/>
</dbReference>
<dbReference type="AlphaFoldDB" id="A0A1I7WZ74"/>
<proteinExistence type="predicted"/>